<keyword evidence="1" id="KW-1133">Transmembrane helix</keyword>
<dbReference type="AlphaFoldDB" id="A0A1N7JV81"/>
<sequence length="111" mass="12720">MKYTTIYLDNKKIEIFNSLLGKETIKVDDQIVSSKYSIFGADHHFSLKEEEELNHYQFKFSLGINGVIYDFYKNDKPIIEAEKGGCLTFLLIFLMFTVGVTLGILKVKGLV</sequence>
<dbReference type="EMBL" id="FTOP01000001">
    <property type="protein sequence ID" value="SIS53146.1"/>
    <property type="molecule type" value="Genomic_DNA"/>
</dbReference>
<evidence type="ECO:0000313" key="3">
    <source>
        <dbReference type="Proteomes" id="UP000186026"/>
    </source>
</evidence>
<dbReference type="Proteomes" id="UP000186026">
    <property type="component" value="Unassembled WGS sequence"/>
</dbReference>
<evidence type="ECO:0000256" key="1">
    <source>
        <dbReference type="SAM" id="Phobius"/>
    </source>
</evidence>
<reference evidence="3" key="1">
    <citation type="submission" date="2017-01" db="EMBL/GenBank/DDBJ databases">
        <authorList>
            <person name="Varghese N."/>
            <person name="Submissions S."/>
        </authorList>
    </citation>
    <scope>NUCLEOTIDE SEQUENCE [LARGE SCALE GENOMIC DNA]</scope>
    <source>
        <strain evidence="3">DSM 46698</strain>
    </source>
</reference>
<organism evidence="2 3">
    <name type="scientific">Belliella pelovolcani</name>
    <dbReference type="NCBI Taxonomy" id="529505"/>
    <lineage>
        <taxon>Bacteria</taxon>
        <taxon>Pseudomonadati</taxon>
        <taxon>Bacteroidota</taxon>
        <taxon>Cytophagia</taxon>
        <taxon>Cytophagales</taxon>
        <taxon>Cyclobacteriaceae</taxon>
        <taxon>Belliella</taxon>
    </lineage>
</organism>
<dbReference type="RefSeq" id="WP_076497773.1">
    <property type="nucleotide sequence ID" value="NZ_FTOP01000001.1"/>
</dbReference>
<keyword evidence="3" id="KW-1185">Reference proteome</keyword>
<feature type="transmembrane region" description="Helical" evidence="1">
    <location>
        <begin position="86"/>
        <end position="105"/>
    </location>
</feature>
<proteinExistence type="predicted"/>
<name>A0A1N7JV81_9BACT</name>
<evidence type="ECO:0000313" key="2">
    <source>
        <dbReference type="EMBL" id="SIS53146.1"/>
    </source>
</evidence>
<keyword evidence="1" id="KW-0472">Membrane</keyword>
<dbReference type="STRING" id="529505.SAMN05421761_101267"/>
<accession>A0A1N7JV81</accession>
<keyword evidence="1" id="KW-0812">Transmembrane</keyword>
<protein>
    <submittedName>
        <fullName evidence="2">Uncharacterized protein</fullName>
    </submittedName>
</protein>
<gene>
    <name evidence="2" type="ORF">SAMN05421761_101267</name>
</gene>